<proteinExistence type="predicted"/>
<feature type="signal peptide" evidence="1">
    <location>
        <begin position="1"/>
        <end position="26"/>
    </location>
</feature>
<evidence type="ECO:0000313" key="4">
    <source>
        <dbReference type="Proteomes" id="UP001595685"/>
    </source>
</evidence>
<keyword evidence="1" id="KW-0732">Signal</keyword>
<protein>
    <recommendedName>
        <fullName evidence="2">Bulb-type lectin domain-containing protein</fullName>
    </recommendedName>
</protein>
<accession>A0ABV7WEE5</accession>
<dbReference type="EMBL" id="JBHRWW010000004">
    <property type="protein sequence ID" value="MFC3688196.1"/>
    <property type="molecule type" value="Genomic_DNA"/>
</dbReference>
<evidence type="ECO:0000256" key="1">
    <source>
        <dbReference type="SAM" id="SignalP"/>
    </source>
</evidence>
<evidence type="ECO:0000313" key="3">
    <source>
        <dbReference type="EMBL" id="MFC3688196.1"/>
    </source>
</evidence>
<gene>
    <name evidence="3" type="ORF">ACFOLH_07565</name>
</gene>
<dbReference type="InterPro" id="IPR036426">
    <property type="entry name" value="Bulb-type_lectin_dom_sf"/>
</dbReference>
<comment type="caution">
    <text evidence="3">The sequence shown here is derived from an EMBL/GenBank/DDBJ whole genome shotgun (WGS) entry which is preliminary data.</text>
</comment>
<sequence>MTVRRTTVAAGVLVAALVAGAGPATAGTGVLQGLQEPSAVRDAVAAADGVAAAAVPTSLTSGETLQPGQSLVSPSGRYALTLRTDGALVLVLQPTRFNPAPVVLERLGQGEPGARLIMQEDGNLVMYDPDGSVAENYATEGTGADYFVVQDDRNVVLYSRYAGSDQTVRSFQTISLERLVPGQALLSGDRMISSDLASVLVMQGDGNLVLYRYGQAVFQSGTNSPDNVGADAVLQSDGNFVVYAGSRAVFSTRTVTTEFPDSTVLRLGVGEFSVVQGAERLSSVYGSAWTSPTVEFGQSLLPGDRRRSPDGRGVLVFQADENLVHYRDGRAVWQSGTRLSGANLAVMQEDGNFVVYAVGDSVPGGVEVLAQTRTQGNPGATLVVPDAGQVYVRSEGGRVLYPR</sequence>
<keyword evidence="4" id="KW-1185">Reference proteome</keyword>
<feature type="domain" description="Bulb-type lectin" evidence="2">
    <location>
        <begin position="176"/>
        <end position="287"/>
    </location>
</feature>
<dbReference type="Gene3D" id="2.90.10.30">
    <property type="match status" value="1"/>
</dbReference>
<dbReference type="SMART" id="SM00108">
    <property type="entry name" value="B_lectin"/>
    <property type="match status" value="3"/>
</dbReference>
<dbReference type="PROSITE" id="PS50927">
    <property type="entry name" value="BULB_LECTIN"/>
    <property type="match status" value="2"/>
</dbReference>
<feature type="domain" description="Bulb-type lectin" evidence="2">
    <location>
        <begin position="56"/>
        <end position="170"/>
    </location>
</feature>
<dbReference type="RefSeq" id="WP_340290037.1">
    <property type="nucleotide sequence ID" value="NZ_JBBEOI010000014.1"/>
</dbReference>
<feature type="chain" id="PRO_5046909830" description="Bulb-type lectin domain-containing protein" evidence="1">
    <location>
        <begin position="27"/>
        <end position="403"/>
    </location>
</feature>
<reference evidence="4" key="1">
    <citation type="journal article" date="2019" name="Int. J. Syst. Evol. Microbiol.">
        <title>The Global Catalogue of Microorganisms (GCM) 10K type strain sequencing project: providing services to taxonomists for standard genome sequencing and annotation.</title>
        <authorList>
            <consortium name="The Broad Institute Genomics Platform"/>
            <consortium name="The Broad Institute Genome Sequencing Center for Infectious Disease"/>
            <person name="Wu L."/>
            <person name="Ma J."/>
        </authorList>
    </citation>
    <scope>NUCLEOTIDE SEQUENCE [LARGE SCALE GENOMIC DNA]</scope>
    <source>
        <strain evidence="4">NCAIM B.02333</strain>
    </source>
</reference>
<dbReference type="InterPro" id="IPR001480">
    <property type="entry name" value="Bulb-type_lectin_dom"/>
</dbReference>
<dbReference type="Proteomes" id="UP001595685">
    <property type="component" value="Unassembled WGS sequence"/>
</dbReference>
<dbReference type="SUPFAM" id="SSF51110">
    <property type="entry name" value="alpha-D-mannose-specific plant lectins"/>
    <property type="match status" value="3"/>
</dbReference>
<organism evidence="3 4">
    <name type="scientific">Aquipuribacter hungaricus</name>
    <dbReference type="NCBI Taxonomy" id="545624"/>
    <lineage>
        <taxon>Bacteria</taxon>
        <taxon>Bacillati</taxon>
        <taxon>Actinomycetota</taxon>
        <taxon>Actinomycetes</taxon>
        <taxon>Micrococcales</taxon>
        <taxon>Intrasporangiaceae</taxon>
        <taxon>Aquipuribacter</taxon>
    </lineage>
</organism>
<dbReference type="Gene3D" id="2.90.10.10">
    <property type="entry name" value="Bulb-type lectin domain"/>
    <property type="match status" value="3"/>
</dbReference>
<name>A0ABV7WEE5_9MICO</name>
<evidence type="ECO:0000259" key="2">
    <source>
        <dbReference type="PROSITE" id="PS50927"/>
    </source>
</evidence>